<dbReference type="AlphaFoldDB" id="A0A2X0V864"/>
<gene>
    <name evidence="1" type="ORF">NCTC13093_01995</name>
</gene>
<reference evidence="1 2" key="1">
    <citation type="submission" date="2018-06" db="EMBL/GenBank/DDBJ databases">
        <authorList>
            <consortium name="Pathogen Informatics"/>
            <person name="Doyle S."/>
        </authorList>
    </citation>
    <scope>NUCLEOTIDE SEQUENCE [LARGE SCALE GENOMIC DNA]</scope>
    <source>
        <strain evidence="1 2">NCTC13093</strain>
    </source>
</reference>
<proteinExistence type="predicted"/>
<dbReference type="RefSeq" id="WP_113744638.1">
    <property type="nucleotide sequence ID" value="NZ_UAPV01000001.1"/>
</dbReference>
<name>A0A2X0V864_9GAMM</name>
<keyword evidence="2" id="KW-1185">Reference proteome</keyword>
<accession>A0A2X0V864</accession>
<dbReference type="EMBL" id="UAPV01000001">
    <property type="protein sequence ID" value="SPT70579.1"/>
    <property type="molecule type" value="Genomic_DNA"/>
</dbReference>
<sequence length="105" mass="12333">MIKDLDETRSKATDYGQIINKLNSQKDFLDKNGELLIGHRLYLDDLKKELEQIDKFINNLRELEGMFRGTIPIKEELKPDQAIDDDSTHPEIPVFLLFHTYIKLM</sequence>
<dbReference type="Proteomes" id="UP000250086">
    <property type="component" value="Unassembled WGS sequence"/>
</dbReference>
<evidence type="ECO:0000313" key="1">
    <source>
        <dbReference type="EMBL" id="SPT70579.1"/>
    </source>
</evidence>
<evidence type="ECO:0000313" key="2">
    <source>
        <dbReference type="Proteomes" id="UP000250086"/>
    </source>
</evidence>
<protein>
    <submittedName>
        <fullName evidence="1">Uncharacterized protein</fullName>
    </submittedName>
</protein>
<organism evidence="1 2">
    <name type="scientific">Anaerobiospirillum thomasii</name>
    <dbReference type="NCBI Taxonomy" id="179995"/>
    <lineage>
        <taxon>Bacteria</taxon>
        <taxon>Pseudomonadati</taxon>
        <taxon>Pseudomonadota</taxon>
        <taxon>Gammaproteobacteria</taxon>
        <taxon>Aeromonadales</taxon>
        <taxon>Succinivibrionaceae</taxon>
        <taxon>Anaerobiospirillum</taxon>
    </lineage>
</organism>